<dbReference type="Proteomes" id="UP000283634">
    <property type="component" value="Unassembled WGS sequence"/>
</dbReference>
<dbReference type="InterPro" id="IPR016024">
    <property type="entry name" value="ARM-type_fold"/>
</dbReference>
<dbReference type="RefSeq" id="XP_029234214.1">
    <property type="nucleotide sequence ID" value="XM_029385935.1"/>
</dbReference>
<dbReference type="AlphaFoldDB" id="A0A422MWJ2"/>
<name>A0A422MWJ2_TRYRA</name>
<keyword evidence="2" id="KW-1185">Reference proteome</keyword>
<evidence type="ECO:0000313" key="2">
    <source>
        <dbReference type="Proteomes" id="UP000283634"/>
    </source>
</evidence>
<dbReference type="OMA" id="VEIAWIH"/>
<sequence length="444" mass="50161">MFKMGYCWTAAKQEVYAKSISRSLSNKSLGRYCTVEHLSVLRTLYSANVTEAIAPYIKEDYNFEYLRDNAIELLGKLDDAASFKALTDAFSDERVRVAIYAIRRRLRDLPTSRIIEVLDAPLHSKLVAVQKVAIRHIADFGDEAAYAVLHQLRQGTILHPDVEAEWLRAMFRFLEMRETWDVLLSAAKSSSCVVAMTLTGVPDDTLVEDWQHVCLNHLFAQLLSHEDPCVVLTLLKRLEKRPLRRDAEVVPSLFHLLKLLPNKEFLGPIVCALASSSADVNDVASAFVSVRPQSQLHTIADVIVKLPWEDHGRFESIAVAFFNALLENRCQAAAACRLICKLLKDFMRHLNEVLEKGLLHAGAVHEILQRLRCSVEDVAVCDAAEEQLRHHANPYMQRIGLEMLRLAASSSCWNERRRKALGVYCNASDAWVRDDANMLNLPAE</sequence>
<comment type="caution">
    <text evidence="1">The sequence shown here is derived from an EMBL/GenBank/DDBJ whole genome shotgun (WGS) entry which is preliminary data.</text>
</comment>
<reference evidence="1 2" key="1">
    <citation type="journal article" date="2018" name="BMC Genomics">
        <title>Genomic comparison of Trypanosoma conorhini and Trypanosoma rangeli to Trypanosoma cruzi strains of high and low virulence.</title>
        <authorList>
            <person name="Bradwell K.R."/>
            <person name="Koparde V.N."/>
            <person name="Matveyev A.V."/>
            <person name="Serrano M.G."/>
            <person name="Alves J.M."/>
            <person name="Parikh H."/>
            <person name="Huang B."/>
            <person name="Lee V."/>
            <person name="Espinosa-Alvarez O."/>
            <person name="Ortiz P.A."/>
            <person name="Costa-Martins A.G."/>
            <person name="Teixeira M.M."/>
            <person name="Buck G.A."/>
        </authorList>
    </citation>
    <scope>NUCLEOTIDE SEQUENCE [LARGE SCALE GENOMIC DNA]</scope>
    <source>
        <strain evidence="1 2">AM80</strain>
    </source>
</reference>
<dbReference type="SUPFAM" id="SSF48371">
    <property type="entry name" value="ARM repeat"/>
    <property type="match status" value="1"/>
</dbReference>
<organism evidence="1 2">
    <name type="scientific">Trypanosoma rangeli</name>
    <dbReference type="NCBI Taxonomy" id="5698"/>
    <lineage>
        <taxon>Eukaryota</taxon>
        <taxon>Discoba</taxon>
        <taxon>Euglenozoa</taxon>
        <taxon>Kinetoplastea</taxon>
        <taxon>Metakinetoplastina</taxon>
        <taxon>Trypanosomatida</taxon>
        <taxon>Trypanosomatidae</taxon>
        <taxon>Trypanosoma</taxon>
        <taxon>Herpetosoma</taxon>
    </lineage>
</organism>
<protein>
    <submittedName>
        <fullName evidence="1">Uncharacterized protein</fullName>
    </submittedName>
</protein>
<dbReference type="Gene3D" id="1.25.10.10">
    <property type="entry name" value="Leucine-rich Repeat Variant"/>
    <property type="match status" value="1"/>
</dbReference>
<dbReference type="GeneID" id="40333174"/>
<evidence type="ECO:0000313" key="1">
    <source>
        <dbReference type="EMBL" id="RNE97614.1"/>
    </source>
</evidence>
<accession>A0A422MWJ2</accession>
<dbReference type="InterPro" id="IPR011989">
    <property type="entry name" value="ARM-like"/>
</dbReference>
<dbReference type="EMBL" id="MKGL01000542">
    <property type="protein sequence ID" value="RNE97614.1"/>
    <property type="molecule type" value="Genomic_DNA"/>
</dbReference>
<gene>
    <name evidence="1" type="ORF">TraAM80_09241</name>
</gene>
<proteinExistence type="predicted"/>